<dbReference type="SUPFAM" id="SSF52540">
    <property type="entry name" value="P-loop containing nucleoside triphosphate hydrolases"/>
    <property type="match status" value="1"/>
</dbReference>
<sequence>MFLELRAKKCFVFNNQIVFSLDPTNKTTAIYGPNNAGKTCLIKYIQAMKGILLNQRIELKSNLFSNDSVCELGITFEYEKKEYSYDVKYDTKTNQFVYECLTSKGDVLYKKDLLNRIFDCKDEQTKKFMSYIASDNVLFHFMDTKYMRDIKEIFVSFAKMIDIINTNQWNVSSGAEKLIKLLKHLDPQRILIVDNLDDGLDSEVVNKILEMSTSSQMIFVAYNTSILNCDDFWFVHRENENVYVYSFDNVDNVMELYKRE</sequence>
<dbReference type="InterPro" id="IPR027417">
    <property type="entry name" value="P-loop_NTPase"/>
</dbReference>
<protein>
    <submittedName>
        <fullName evidence="1">Uncharacterized protein</fullName>
    </submittedName>
</protein>
<dbReference type="OrthoDB" id="9809324at2"/>
<dbReference type="RefSeq" id="WP_003864933.1">
    <property type="nucleotide sequence ID" value="NZ_DS996842.1"/>
</dbReference>
<dbReference type="EMBL" id="ABYT01000064">
    <property type="protein sequence ID" value="EEC90266.1"/>
    <property type="molecule type" value="Genomic_DNA"/>
</dbReference>
<reference evidence="1 2" key="2">
    <citation type="submission" date="2008-11" db="EMBL/GenBank/DDBJ databases">
        <title>Draft genome sequence of Eubacterium biforme (DSM 3989).</title>
        <authorList>
            <person name="Sudarsanam P."/>
            <person name="Ley R."/>
            <person name="Guruge J."/>
            <person name="Turnbaugh P.J."/>
            <person name="Mahowald M."/>
            <person name="Liep D."/>
            <person name="Gordon J."/>
        </authorList>
    </citation>
    <scope>NUCLEOTIDE SEQUENCE [LARGE SCALE GENOMIC DNA]</scope>
    <source>
        <strain evidence="1 2">DSM 3989</strain>
    </source>
</reference>
<dbReference type="STRING" id="518637.EUBIFOR_01141"/>
<accession>B7CAC0</accession>
<name>B7CAC0_9FIRM</name>
<dbReference type="HOGENOM" id="CLU_945635_0_0_9"/>
<organism evidence="1 2">
    <name type="scientific">Holdemanella biformis DSM 3989</name>
    <dbReference type="NCBI Taxonomy" id="518637"/>
    <lineage>
        <taxon>Bacteria</taxon>
        <taxon>Bacillati</taxon>
        <taxon>Bacillota</taxon>
        <taxon>Erysipelotrichia</taxon>
        <taxon>Erysipelotrichales</taxon>
        <taxon>Erysipelotrichaceae</taxon>
        <taxon>Holdemanella</taxon>
    </lineage>
</organism>
<dbReference type="Proteomes" id="UP000004315">
    <property type="component" value="Unassembled WGS sequence"/>
</dbReference>
<gene>
    <name evidence="1" type="ORF">EUBIFOR_01141</name>
</gene>
<proteinExistence type="predicted"/>
<comment type="caution">
    <text evidence="1">The sequence shown here is derived from an EMBL/GenBank/DDBJ whole genome shotgun (WGS) entry which is preliminary data.</text>
</comment>
<evidence type="ECO:0000313" key="2">
    <source>
        <dbReference type="Proteomes" id="UP000004315"/>
    </source>
</evidence>
<keyword evidence="2" id="KW-1185">Reference proteome</keyword>
<dbReference type="AlphaFoldDB" id="B7CAC0"/>
<reference evidence="1 2" key="1">
    <citation type="submission" date="2008-10" db="EMBL/GenBank/DDBJ databases">
        <authorList>
            <person name="Fulton L."/>
            <person name="Clifton S."/>
            <person name="Fulton B."/>
            <person name="Xu J."/>
            <person name="Minx P."/>
            <person name="Pepin K.H."/>
            <person name="Johnson M."/>
            <person name="Bhonagiri V."/>
            <person name="Nash W.E."/>
            <person name="Mardis E.R."/>
            <person name="Wilson R.K."/>
        </authorList>
    </citation>
    <scope>NUCLEOTIDE SEQUENCE [LARGE SCALE GENOMIC DNA]</scope>
    <source>
        <strain evidence="1 2">DSM 3989</strain>
    </source>
</reference>
<evidence type="ECO:0000313" key="1">
    <source>
        <dbReference type="EMBL" id="EEC90266.1"/>
    </source>
</evidence>
<dbReference type="Gene3D" id="3.40.50.300">
    <property type="entry name" value="P-loop containing nucleotide triphosphate hydrolases"/>
    <property type="match status" value="1"/>
</dbReference>
<dbReference type="eggNOG" id="COG1106">
    <property type="taxonomic scope" value="Bacteria"/>
</dbReference>